<protein>
    <submittedName>
        <fullName evidence="1">TraR/DksA C4-type zinc finger protein</fullName>
    </submittedName>
</protein>
<dbReference type="Gene3D" id="1.20.120.910">
    <property type="entry name" value="DksA, coiled-coil domain"/>
    <property type="match status" value="1"/>
</dbReference>
<evidence type="ECO:0000313" key="2">
    <source>
        <dbReference type="Proteomes" id="UP000644140"/>
    </source>
</evidence>
<gene>
    <name evidence="1" type="ORF">I9054_012330</name>
</gene>
<organism evidence="1 2">
    <name type="scientific">Acinetobacter bereziniae</name>
    <name type="common">Acinetobacter genomosp. 10</name>
    <dbReference type="NCBI Taxonomy" id="106648"/>
    <lineage>
        <taxon>Bacteria</taxon>
        <taxon>Pseudomonadati</taxon>
        <taxon>Pseudomonadota</taxon>
        <taxon>Gammaproteobacteria</taxon>
        <taxon>Moraxellales</taxon>
        <taxon>Moraxellaceae</taxon>
        <taxon>Acinetobacter</taxon>
    </lineage>
</organism>
<dbReference type="EMBL" id="CP092085">
    <property type="protein sequence ID" value="UUN96171.1"/>
    <property type="molecule type" value="Genomic_DNA"/>
</dbReference>
<accession>A0A8I1AIZ2</accession>
<dbReference type="Proteomes" id="UP000644140">
    <property type="component" value="Chromosome"/>
</dbReference>
<dbReference type="GO" id="GO:0008270">
    <property type="term" value="F:zinc ion binding"/>
    <property type="evidence" value="ECO:0007669"/>
    <property type="project" value="InterPro"/>
</dbReference>
<dbReference type="GO" id="GO:1900378">
    <property type="term" value="P:positive regulation of secondary metabolite biosynthetic process"/>
    <property type="evidence" value="ECO:0007669"/>
    <property type="project" value="TreeGrafter"/>
</dbReference>
<dbReference type="InterPro" id="IPR000962">
    <property type="entry name" value="Znf_DskA_TraR"/>
</dbReference>
<dbReference type="AlphaFoldDB" id="A0A8I1AIZ2"/>
<sequence>MVDLVDMAEEFQAMKLQEKIAARAQFQGESEHECIYCGNEIPQQRRALGNVKLCIDCQTAVESDSKHFR</sequence>
<dbReference type="PANTHER" id="PTHR38777:SF1">
    <property type="entry name" value="DNAK SUPPRESSOR PROTEIN"/>
    <property type="match status" value="1"/>
</dbReference>
<dbReference type="PANTHER" id="PTHR38777">
    <property type="entry name" value="FELS-2 PROPHAGE PROTEIN"/>
    <property type="match status" value="1"/>
</dbReference>
<proteinExistence type="predicted"/>
<dbReference type="Pfam" id="PF01258">
    <property type="entry name" value="zf-dskA_traR"/>
    <property type="match status" value="1"/>
</dbReference>
<evidence type="ECO:0000313" key="1">
    <source>
        <dbReference type="EMBL" id="UUN96171.1"/>
    </source>
</evidence>
<name>A0A8I1AIZ2_ACIBZ</name>
<reference evidence="1" key="1">
    <citation type="submission" date="2022-02" db="EMBL/GenBank/DDBJ databases">
        <title>Characterization of Tn125 harboring carbapenem-resistant Acinetobacter bereziniae clinical isolates.</title>
        <authorList>
            <person name="Wong N.-K."/>
            <person name="Pan Q."/>
        </authorList>
    </citation>
    <scope>NUCLEOTIDE SEQUENCE</scope>
    <source>
        <strain evidence="1">GD03393</strain>
    </source>
</reference>